<dbReference type="OrthoDB" id="5804956at2759"/>
<comment type="similarity">
    <text evidence="1">Belongs to the helicase family.</text>
</comment>
<dbReference type="GO" id="GO:0043139">
    <property type="term" value="F:5'-3' DNA helicase activity"/>
    <property type="evidence" value="ECO:0007669"/>
    <property type="project" value="UniProtKB-EC"/>
</dbReference>
<evidence type="ECO:0000256" key="1">
    <source>
        <dbReference type="RuleBase" id="RU363044"/>
    </source>
</evidence>
<keyword evidence="1 4" id="KW-0347">Helicase</keyword>
<gene>
    <name evidence="4" type="ORF">FWK35_00030462</name>
</gene>
<dbReference type="EC" id="5.6.2.3" evidence="1"/>
<evidence type="ECO:0000259" key="3">
    <source>
        <dbReference type="Pfam" id="PF21530"/>
    </source>
</evidence>
<organism evidence="4 5">
    <name type="scientific">Aphis craccivora</name>
    <name type="common">Cowpea aphid</name>
    <dbReference type="NCBI Taxonomy" id="307492"/>
    <lineage>
        <taxon>Eukaryota</taxon>
        <taxon>Metazoa</taxon>
        <taxon>Ecdysozoa</taxon>
        <taxon>Arthropoda</taxon>
        <taxon>Hexapoda</taxon>
        <taxon>Insecta</taxon>
        <taxon>Pterygota</taxon>
        <taxon>Neoptera</taxon>
        <taxon>Paraneoptera</taxon>
        <taxon>Hemiptera</taxon>
        <taxon>Sternorrhyncha</taxon>
        <taxon>Aphidomorpha</taxon>
        <taxon>Aphidoidea</taxon>
        <taxon>Aphididae</taxon>
        <taxon>Aphidini</taxon>
        <taxon>Aphis</taxon>
        <taxon>Aphis</taxon>
    </lineage>
</organism>
<evidence type="ECO:0000259" key="2">
    <source>
        <dbReference type="Pfam" id="PF05970"/>
    </source>
</evidence>
<dbReference type="InterPro" id="IPR049163">
    <property type="entry name" value="Pif1-like_2B_dom"/>
</dbReference>
<feature type="non-terminal residue" evidence="4">
    <location>
        <position position="567"/>
    </location>
</feature>
<dbReference type="AlphaFoldDB" id="A0A6G0W6M8"/>
<dbReference type="GO" id="GO:0016787">
    <property type="term" value="F:hydrolase activity"/>
    <property type="evidence" value="ECO:0007669"/>
    <property type="project" value="UniProtKB-KW"/>
</dbReference>
<dbReference type="EMBL" id="VUJU01009093">
    <property type="protein sequence ID" value="KAF0722133.1"/>
    <property type="molecule type" value="Genomic_DNA"/>
</dbReference>
<sequence>MLFKPWRDEAELLEGSTTYFDAFLHSRDVIELAINYNKPLCTSDDFDNEFQANELKDVIDELQMNKDTKDDFETLASNLNGDQKRVFEYIRYKLGKENEPPIRHFVSGVGGTGKSYLIKTIKAYTTRELNKSVAITAPTGMSAYNIQGITIHHLLQLPVEHGNTPPYRPLFNNTIKLIREKMKDVILLIIDEISMVSNITLLYIHLRLSEIYDTGNCDDGWFGKINILTFGDLLQLPPVNELSPFLPMQPKKCDKYINALGTINLWEKLFTYDELTENMRQKNDSIYANILERIRINNINQSDITAINERKIKFKINDKSDIIKQLYHLIIQLPESTLVLIPTRNYCSILNNGILSLLPSENVCLVAVDSVDCKETTKSKVVKKLSKLDDDSLRTAGLEKYINVKLNCKIMLQRNIDVTNGLVNGAIGTIVNVINGMDGEPEKIQVVFNNKCYYLERITGKFEVFHGAYVYRKQFPITVAYGITIHKSQGLHVINFDPKNIKAPVVAIKEYNRLREKYRPDLGKIPLLSTKNRHIKDLIWTDSSNIRANNAQIPSTSFQDIPHHTIP</sequence>
<keyword evidence="1" id="KW-0547">Nucleotide-binding</keyword>
<proteinExistence type="inferred from homology"/>
<protein>
    <recommendedName>
        <fullName evidence="1">ATP-dependent DNA helicase</fullName>
        <ecNumber evidence="1">5.6.2.3</ecNumber>
    </recommendedName>
</protein>
<keyword evidence="1" id="KW-0067">ATP-binding</keyword>
<dbReference type="GO" id="GO:0006310">
    <property type="term" value="P:DNA recombination"/>
    <property type="evidence" value="ECO:0007669"/>
    <property type="project" value="UniProtKB-KW"/>
</dbReference>
<dbReference type="Proteomes" id="UP000478052">
    <property type="component" value="Unassembled WGS sequence"/>
</dbReference>
<reference evidence="4 5" key="1">
    <citation type="submission" date="2019-08" db="EMBL/GenBank/DDBJ databases">
        <title>Whole genome of Aphis craccivora.</title>
        <authorList>
            <person name="Voronova N.V."/>
            <person name="Shulinski R.S."/>
            <person name="Bandarenka Y.V."/>
            <person name="Zhorov D.G."/>
            <person name="Warner D."/>
        </authorList>
    </citation>
    <scope>NUCLEOTIDE SEQUENCE [LARGE SCALE GENOMIC DNA]</scope>
    <source>
        <strain evidence="4">180601</strain>
        <tissue evidence="4">Whole Body</tissue>
    </source>
</reference>
<keyword evidence="1" id="KW-0227">DNA damage</keyword>
<keyword evidence="5" id="KW-1185">Reference proteome</keyword>
<dbReference type="Pfam" id="PF21530">
    <property type="entry name" value="Pif1_2B_dom"/>
    <property type="match status" value="1"/>
</dbReference>
<dbReference type="Pfam" id="PF05970">
    <property type="entry name" value="PIF1"/>
    <property type="match status" value="1"/>
</dbReference>
<keyword evidence="1" id="KW-0234">DNA repair</keyword>
<dbReference type="PANTHER" id="PTHR47642:SF8">
    <property type="entry name" value="ATP-DEPENDENT DNA HELICASE"/>
    <property type="match status" value="1"/>
</dbReference>
<dbReference type="PANTHER" id="PTHR47642">
    <property type="entry name" value="ATP-DEPENDENT DNA HELICASE"/>
    <property type="match status" value="1"/>
</dbReference>
<dbReference type="GO" id="GO:0000723">
    <property type="term" value="P:telomere maintenance"/>
    <property type="evidence" value="ECO:0007669"/>
    <property type="project" value="InterPro"/>
</dbReference>
<evidence type="ECO:0000313" key="4">
    <source>
        <dbReference type="EMBL" id="KAF0722133.1"/>
    </source>
</evidence>
<dbReference type="InterPro" id="IPR051055">
    <property type="entry name" value="PIF1_helicase"/>
</dbReference>
<comment type="cofactor">
    <cofactor evidence="1">
        <name>Mg(2+)</name>
        <dbReference type="ChEBI" id="CHEBI:18420"/>
    </cofactor>
</comment>
<dbReference type="InterPro" id="IPR027417">
    <property type="entry name" value="P-loop_NTPase"/>
</dbReference>
<comment type="caution">
    <text evidence="4">The sequence shown here is derived from an EMBL/GenBank/DDBJ whole genome shotgun (WGS) entry which is preliminary data.</text>
</comment>
<dbReference type="Gene3D" id="3.40.50.300">
    <property type="entry name" value="P-loop containing nucleotide triphosphate hydrolases"/>
    <property type="match status" value="1"/>
</dbReference>
<keyword evidence="1" id="KW-0378">Hydrolase</keyword>
<dbReference type="InterPro" id="IPR010285">
    <property type="entry name" value="DNA_helicase_pif1-like_DEAD"/>
</dbReference>
<dbReference type="SUPFAM" id="SSF52540">
    <property type="entry name" value="P-loop containing nucleoside triphosphate hydrolases"/>
    <property type="match status" value="2"/>
</dbReference>
<keyword evidence="1" id="KW-0233">DNA recombination</keyword>
<accession>A0A6G0W6M8</accession>
<feature type="domain" description="DNA helicase Pif1-like 2B" evidence="3">
    <location>
        <begin position="401"/>
        <end position="432"/>
    </location>
</feature>
<comment type="catalytic activity">
    <reaction evidence="1">
        <text>ATP + H2O = ADP + phosphate + H(+)</text>
        <dbReference type="Rhea" id="RHEA:13065"/>
        <dbReference type="ChEBI" id="CHEBI:15377"/>
        <dbReference type="ChEBI" id="CHEBI:15378"/>
        <dbReference type="ChEBI" id="CHEBI:30616"/>
        <dbReference type="ChEBI" id="CHEBI:43474"/>
        <dbReference type="ChEBI" id="CHEBI:456216"/>
        <dbReference type="EC" id="5.6.2.3"/>
    </reaction>
</comment>
<feature type="domain" description="DNA helicase Pif1-like DEAD-box helicase" evidence="2">
    <location>
        <begin position="79"/>
        <end position="289"/>
    </location>
</feature>
<dbReference type="GO" id="GO:0006281">
    <property type="term" value="P:DNA repair"/>
    <property type="evidence" value="ECO:0007669"/>
    <property type="project" value="UniProtKB-KW"/>
</dbReference>
<evidence type="ECO:0000313" key="5">
    <source>
        <dbReference type="Proteomes" id="UP000478052"/>
    </source>
</evidence>
<name>A0A6G0W6M8_APHCR</name>
<dbReference type="GO" id="GO:0005524">
    <property type="term" value="F:ATP binding"/>
    <property type="evidence" value="ECO:0007669"/>
    <property type="project" value="UniProtKB-KW"/>
</dbReference>